<evidence type="ECO:0000313" key="3">
    <source>
        <dbReference type="EMBL" id="AZN70557.1"/>
    </source>
</evidence>
<dbReference type="InterPro" id="IPR036866">
    <property type="entry name" value="RibonucZ/Hydroxyglut_hydro"/>
</dbReference>
<dbReference type="KEGG" id="abaw:D5400_04060"/>
<dbReference type="GO" id="GO:0016787">
    <property type="term" value="F:hydrolase activity"/>
    <property type="evidence" value="ECO:0007669"/>
    <property type="project" value="UniProtKB-KW"/>
</dbReference>
<dbReference type="Pfam" id="PF00753">
    <property type="entry name" value="Lactamase_B"/>
    <property type="match status" value="1"/>
</dbReference>
<dbReference type="SMART" id="SM00849">
    <property type="entry name" value="Lactamase_B"/>
    <property type="match status" value="1"/>
</dbReference>
<evidence type="ECO:0000259" key="2">
    <source>
        <dbReference type="SMART" id="SM00849"/>
    </source>
</evidence>
<feature type="domain" description="Metallo-beta-lactamase" evidence="2">
    <location>
        <begin position="98"/>
        <end position="280"/>
    </location>
</feature>
<proteinExistence type="inferred from homology"/>
<protein>
    <submittedName>
        <fullName evidence="3">Quinoprotein relay system zinc metallohydrolase 2</fullName>
    </submittedName>
</protein>
<name>A0A3S9B0T3_9HYPH</name>
<keyword evidence="4" id="KW-1185">Reference proteome</keyword>
<keyword evidence="3" id="KW-0378">Hydrolase</keyword>
<dbReference type="GO" id="GO:0017001">
    <property type="term" value="P:antibiotic catabolic process"/>
    <property type="evidence" value="ECO:0007669"/>
    <property type="project" value="UniProtKB-ARBA"/>
</dbReference>
<dbReference type="InterPro" id="IPR030829">
    <property type="entry name" value="SoxH-rel_PQQ_2"/>
</dbReference>
<dbReference type="CDD" id="cd16282">
    <property type="entry name" value="metallo-hydrolase-like_MBL-fold"/>
    <property type="match status" value="1"/>
</dbReference>
<reference evidence="3 4" key="1">
    <citation type="submission" date="2018-09" db="EMBL/GenBank/DDBJ databases">
        <title>Marinorhizobium profundi gen. nov., sp. nov., isolated from a deep-sea sediment sample from the New Britain Trench and proposal of Marinorhizobiaceae fam. nov. in the order Rhizobiales of the class Alphaproteobacteria.</title>
        <authorList>
            <person name="Cao J."/>
        </authorList>
    </citation>
    <scope>NUCLEOTIDE SEQUENCE [LARGE SCALE GENOMIC DNA]</scope>
    <source>
        <strain evidence="3 4">WS11</strain>
    </source>
</reference>
<gene>
    <name evidence="3" type="ORF">D5400_04060</name>
</gene>
<dbReference type="Gene3D" id="3.60.15.10">
    <property type="entry name" value="Ribonuclease Z/Hydroxyacylglutathione hydrolase-like"/>
    <property type="match status" value="1"/>
</dbReference>
<dbReference type="InterPro" id="IPR050855">
    <property type="entry name" value="NDM-1-like"/>
</dbReference>
<dbReference type="SUPFAM" id="SSF56281">
    <property type="entry name" value="Metallo-hydrolase/oxidoreductase"/>
    <property type="match status" value="1"/>
</dbReference>
<evidence type="ECO:0000313" key="4">
    <source>
        <dbReference type="Proteomes" id="UP000268192"/>
    </source>
</evidence>
<evidence type="ECO:0000256" key="1">
    <source>
        <dbReference type="ARBA" id="ARBA00005250"/>
    </source>
</evidence>
<accession>A0A3S9B0T3</accession>
<dbReference type="EMBL" id="CP032509">
    <property type="protein sequence ID" value="AZN70557.1"/>
    <property type="molecule type" value="Genomic_DNA"/>
</dbReference>
<dbReference type="OrthoDB" id="420651at2"/>
<dbReference type="PANTHER" id="PTHR42951:SF4">
    <property type="entry name" value="ACYL-COENZYME A THIOESTERASE MBLAC2"/>
    <property type="match status" value="1"/>
</dbReference>
<comment type="similarity">
    <text evidence="1">Belongs to the metallo-beta-lactamase superfamily. Class-B beta-lactamase family.</text>
</comment>
<dbReference type="InterPro" id="IPR001279">
    <property type="entry name" value="Metallo-B-lactamas"/>
</dbReference>
<organism evidence="3 4">
    <name type="scientific">Georhizobium profundi</name>
    <dbReference type="NCBI Taxonomy" id="2341112"/>
    <lineage>
        <taxon>Bacteria</taxon>
        <taxon>Pseudomonadati</taxon>
        <taxon>Pseudomonadota</taxon>
        <taxon>Alphaproteobacteria</taxon>
        <taxon>Hyphomicrobiales</taxon>
        <taxon>Rhizobiaceae</taxon>
        <taxon>Georhizobium</taxon>
    </lineage>
</organism>
<dbReference type="NCBIfam" id="TIGR04559">
    <property type="entry name" value="SoxH_rel_PQQ_2"/>
    <property type="match status" value="1"/>
</dbReference>
<dbReference type="AlphaFoldDB" id="A0A3S9B0T3"/>
<dbReference type="PANTHER" id="PTHR42951">
    <property type="entry name" value="METALLO-BETA-LACTAMASE DOMAIN-CONTAINING"/>
    <property type="match status" value="1"/>
</dbReference>
<dbReference type="Proteomes" id="UP000268192">
    <property type="component" value="Chromosome"/>
</dbReference>
<sequence>MATGPLSCNDPLMKAHPHRRTRISSFDGMIGQAVRDGGSTRRQFVCRSAMLAFLSSCCPLNGAALARQSDLPFQEIEDGIHVRYGLQEVITAGNHGAIANIGFIIGDESVAVVDTGTTYAQGVLLMAAVRHVTDKPVSHVIATHVHLDHCFGHGAFEDAAPVFVGHHRLPGALSERGDFYLEQIKTLSLNGGDTKVVQPNFLVDDAAEIDLGGRKLLLKAWPAAHTDNDLTVFDTRTGLLWAGDLLFVDRIPIVDGSLNGWIDHLDELMSGDVSQVMPGHGALGSGREAIEQQKEYLVSLRDGVRAAIADGLDMTEAVAQLADLAGPNWLLRDEGHGRNIIAAYAELEWE</sequence>